<keyword evidence="3" id="KW-0964">Secreted</keyword>
<keyword evidence="7" id="KW-1185">Reference proteome</keyword>
<dbReference type="EMBL" id="CAJPIZ010010399">
    <property type="protein sequence ID" value="CAG2112514.1"/>
    <property type="molecule type" value="Genomic_DNA"/>
</dbReference>
<proteinExistence type="inferred from homology"/>
<evidence type="ECO:0000256" key="3">
    <source>
        <dbReference type="ARBA" id="ARBA00022525"/>
    </source>
</evidence>
<evidence type="ECO:0000256" key="1">
    <source>
        <dbReference type="ARBA" id="ARBA00004613"/>
    </source>
</evidence>
<dbReference type="OrthoDB" id="6489465at2759"/>
<name>A0A7R9KZJ6_9ACAR</name>
<dbReference type="PANTHER" id="PTHR11306">
    <property type="entry name" value="NIEMANN PICK TYPE C2 PROTEIN NPC2-RELATED"/>
    <property type="match status" value="1"/>
</dbReference>
<feature type="domain" description="MD-2-related lipid-recognition" evidence="5">
    <location>
        <begin position="20"/>
        <end position="141"/>
    </location>
</feature>
<dbReference type="SMART" id="SM00737">
    <property type="entry name" value="ML"/>
    <property type="match status" value="1"/>
</dbReference>
<comment type="similarity">
    <text evidence="2">Belongs to the NPC2 family.</text>
</comment>
<evidence type="ECO:0000313" key="7">
    <source>
        <dbReference type="Proteomes" id="UP000759131"/>
    </source>
</evidence>
<dbReference type="InterPro" id="IPR003172">
    <property type="entry name" value="ML_dom"/>
</dbReference>
<dbReference type="InterPro" id="IPR014756">
    <property type="entry name" value="Ig_E-set"/>
</dbReference>
<accession>A0A7R9KZJ6</accession>
<dbReference type="GO" id="GO:0005576">
    <property type="term" value="C:extracellular region"/>
    <property type="evidence" value="ECO:0007669"/>
    <property type="project" value="UniProtKB-SubCell"/>
</dbReference>
<evidence type="ECO:0000313" key="6">
    <source>
        <dbReference type="EMBL" id="CAD7632084.1"/>
    </source>
</evidence>
<sequence length="145" mass="15316">MLKIVCLALFVVAVSAGIPYKDCGHSEVTSLEVSGCPSAPCILHKGKETTFTIKYTANQDSAKAEWSLHAIVGGVDMDLSTLIPGFDKDGCKDTPCPIKKGESKTFTYKVVIPAAAPDVEADVKARLIGEKSDLFCGTVHGSIKA</sequence>
<reference evidence="6" key="1">
    <citation type="submission" date="2020-11" db="EMBL/GenBank/DDBJ databases">
        <authorList>
            <person name="Tran Van P."/>
        </authorList>
    </citation>
    <scope>NUCLEOTIDE SEQUENCE</scope>
</reference>
<organism evidence="6">
    <name type="scientific">Medioppia subpectinata</name>
    <dbReference type="NCBI Taxonomy" id="1979941"/>
    <lineage>
        <taxon>Eukaryota</taxon>
        <taxon>Metazoa</taxon>
        <taxon>Ecdysozoa</taxon>
        <taxon>Arthropoda</taxon>
        <taxon>Chelicerata</taxon>
        <taxon>Arachnida</taxon>
        <taxon>Acari</taxon>
        <taxon>Acariformes</taxon>
        <taxon>Sarcoptiformes</taxon>
        <taxon>Oribatida</taxon>
        <taxon>Brachypylina</taxon>
        <taxon>Oppioidea</taxon>
        <taxon>Oppiidae</taxon>
        <taxon>Medioppia</taxon>
    </lineage>
</organism>
<comment type="subcellular location">
    <subcellularLocation>
        <location evidence="1">Secreted</location>
    </subcellularLocation>
</comment>
<evidence type="ECO:0000256" key="2">
    <source>
        <dbReference type="ARBA" id="ARBA00006370"/>
    </source>
</evidence>
<evidence type="ECO:0000256" key="4">
    <source>
        <dbReference type="SAM" id="SignalP"/>
    </source>
</evidence>
<protein>
    <recommendedName>
        <fullName evidence="5">MD-2-related lipid-recognition domain-containing protein</fullName>
    </recommendedName>
</protein>
<dbReference type="PANTHER" id="PTHR11306:SF68">
    <property type="entry name" value="NPC INTRACELLULAR CHOLESTEROL TRANSPORTER 2"/>
    <property type="match status" value="1"/>
</dbReference>
<dbReference type="GO" id="GO:0032934">
    <property type="term" value="F:sterol binding"/>
    <property type="evidence" value="ECO:0007669"/>
    <property type="project" value="InterPro"/>
</dbReference>
<dbReference type="GO" id="GO:0015918">
    <property type="term" value="P:sterol transport"/>
    <property type="evidence" value="ECO:0007669"/>
    <property type="project" value="InterPro"/>
</dbReference>
<dbReference type="EMBL" id="OC864974">
    <property type="protein sequence ID" value="CAD7632084.1"/>
    <property type="molecule type" value="Genomic_DNA"/>
</dbReference>
<dbReference type="AlphaFoldDB" id="A0A7R9KZJ6"/>
<evidence type="ECO:0000259" key="5">
    <source>
        <dbReference type="SMART" id="SM00737"/>
    </source>
</evidence>
<dbReference type="Pfam" id="PF02221">
    <property type="entry name" value="E1_DerP2_DerF2"/>
    <property type="match status" value="1"/>
</dbReference>
<dbReference type="InterPro" id="IPR039670">
    <property type="entry name" value="NPC2-like"/>
</dbReference>
<dbReference type="Proteomes" id="UP000759131">
    <property type="component" value="Unassembled WGS sequence"/>
</dbReference>
<dbReference type="SUPFAM" id="SSF81296">
    <property type="entry name" value="E set domains"/>
    <property type="match status" value="1"/>
</dbReference>
<feature type="chain" id="PRO_5035680228" description="MD-2-related lipid-recognition domain-containing protein" evidence="4">
    <location>
        <begin position="17"/>
        <end position="145"/>
    </location>
</feature>
<gene>
    <name evidence="6" type="ORF">OSB1V03_LOCUS12489</name>
</gene>
<keyword evidence="4" id="KW-0732">Signal</keyword>
<feature type="signal peptide" evidence="4">
    <location>
        <begin position="1"/>
        <end position="16"/>
    </location>
</feature>
<dbReference type="FunFam" id="2.60.40.770:FF:000001">
    <property type="entry name" value="NPC intracellular cholesterol transporter 2"/>
    <property type="match status" value="1"/>
</dbReference>
<dbReference type="Gene3D" id="2.60.40.770">
    <property type="match status" value="1"/>
</dbReference>